<evidence type="ECO:0000259" key="1">
    <source>
        <dbReference type="Pfam" id="PF22636"/>
    </source>
</evidence>
<dbReference type="InterPro" id="IPR025540">
    <property type="entry name" value="FlK"/>
</dbReference>
<dbReference type="Proteomes" id="UP001158066">
    <property type="component" value="Unassembled WGS sequence"/>
</dbReference>
<reference evidence="2" key="1">
    <citation type="submission" date="2017-05" db="EMBL/GenBank/DDBJ databases">
        <authorList>
            <person name="Varghese N."/>
            <person name="Submissions S."/>
        </authorList>
    </citation>
    <scope>NUCLEOTIDE SEQUENCE</scope>
    <source>
        <strain evidence="2">Su22</strain>
    </source>
</reference>
<sequence>MQEITLKPGMEHMIQKKVAYEDTTVSFGRAGIETLFSTPALVTMMIEACVDLVGDNVPDGTVTVARGLQVTHEKPTLQGMTVTVKAMVDRLEGNVIYFDLVCMDEVGQIAKGRMERHIVNKDALIKRAHNRAEVLEDINR</sequence>
<comment type="caution">
    <text evidence="2">The sequence shown here is derived from an EMBL/GenBank/DDBJ whole genome shotgun (WGS) entry which is preliminary data.</text>
</comment>
<keyword evidence="3" id="KW-1185">Reference proteome</keyword>
<dbReference type="Pfam" id="PF22636">
    <property type="entry name" value="FlK"/>
    <property type="match status" value="1"/>
</dbReference>
<accession>A0AA46AHE8</accession>
<dbReference type="InterPro" id="IPR029069">
    <property type="entry name" value="HotDog_dom_sf"/>
</dbReference>
<evidence type="ECO:0000313" key="3">
    <source>
        <dbReference type="Proteomes" id="UP001158066"/>
    </source>
</evidence>
<dbReference type="AlphaFoldDB" id="A0AA46AHE8"/>
<proteinExistence type="predicted"/>
<dbReference type="InterPro" id="IPR054485">
    <property type="entry name" value="FlK-like_dom"/>
</dbReference>
<dbReference type="SUPFAM" id="SSF54637">
    <property type="entry name" value="Thioesterase/thiol ester dehydrase-isomerase"/>
    <property type="match status" value="1"/>
</dbReference>
<gene>
    <name evidence="2" type="ORF">SAMN06296020_101202</name>
</gene>
<dbReference type="PANTHER" id="PTHR36934">
    <property type="entry name" value="BLR0278 PROTEIN"/>
    <property type="match status" value="1"/>
</dbReference>
<dbReference type="Gene3D" id="3.10.129.10">
    <property type="entry name" value="Hotdog Thioesterase"/>
    <property type="match status" value="1"/>
</dbReference>
<organism evidence="2 3">
    <name type="scientific">Anoxynatronum buryatiense</name>
    <dbReference type="NCBI Taxonomy" id="489973"/>
    <lineage>
        <taxon>Bacteria</taxon>
        <taxon>Bacillati</taxon>
        <taxon>Bacillota</taxon>
        <taxon>Clostridia</taxon>
        <taxon>Eubacteriales</taxon>
        <taxon>Clostridiaceae</taxon>
        <taxon>Anoxynatronum</taxon>
    </lineage>
</organism>
<evidence type="ECO:0000313" key="2">
    <source>
        <dbReference type="EMBL" id="SMP39209.1"/>
    </source>
</evidence>
<dbReference type="EMBL" id="FXUF01000001">
    <property type="protein sequence ID" value="SMP39209.1"/>
    <property type="molecule type" value="Genomic_DNA"/>
</dbReference>
<protein>
    <submittedName>
        <fullName evidence="2">Predicted thioesterase</fullName>
    </submittedName>
</protein>
<name>A0AA46AHE8_9CLOT</name>
<feature type="domain" description="Fluoroacetyl-CoA-specific thioesterase-like" evidence="1">
    <location>
        <begin position="21"/>
        <end position="122"/>
    </location>
</feature>
<dbReference type="PANTHER" id="PTHR36934:SF1">
    <property type="entry name" value="THIOESTERASE DOMAIN-CONTAINING PROTEIN"/>
    <property type="match status" value="1"/>
</dbReference>